<reference evidence="2" key="1">
    <citation type="journal article" date="2022" name="Int. J. Mol. Sci.">
        <title>Draft Genome of Tanacetum Coccineum: Genomic Comparison of Closely Related Tanacetum-Family Plants.</title>
        <authorList>
            <person name="Yamashiro T."/>
            <person name="Shiraishi A."/>
            <person name="Nakayama K."/>
            <person name="Satake H."/>
        </authorList>
    </citation>
    <scope>NUCLEOTIDE SEQUENCE</scope>
</reference>
<dbReference type="InterPro" id="IPR043502">
    <property type="entry name" value="DNA/RNA_pol_sf"/>
</dbReference>
<keyword evidence="3" id="KW-1185">Reference proteome</keyword>
<feature type="compositionally biased region" description="Polar residues" evidence="1">
    <location>
        <begin position="1"/>
        <end position="10"/>
    </location>
</feature>
<evidence type="ECO:0000313" key="3">
    <source>
        <dbReference type="Proteomes" id="UP001151760"/>
    </source>
</evidence>
<comment type="caution">
    <text evidence="2">The sequence shown here is derived from an EMBL/GenBank/DDBJ whole genome shotgun (WGS) entry which is preliminary data.</text>
</comment>
<dbReference type="PANTHER" id="PTHR15503">
    <property type="entry name" value="LDOC1 RELATED"/>
    <property type="match status" value="1"/>
</dbReference>
<accession>A0ABQ5DNZ4</accession>
<feature type="region of interest" description="Disordered" evidence="1">
    <location>
        <begin position="1"/>
        <end position="26"/>
    </location>
</feature>
<dbReference type="Proteomes" id="UP001151760">
    <property type="component" value="Unassembled WGS sequence"/>
</dbReference>
<evidence type="ECO:0000256" key="1">
    <source>
        <dbReference type="SAM" id="MobiDB-lite"/>
    </source>
</evidence>
<organism evidence="2 3">
    <name type="scientific">Tanacetum coccineum</name>
    <dbReference type="NCBI Taxonomy" id="301880"/>
    <lineage>
        <taxon>Eukaryota</taxon>
        <taxon>Viridiplantae</taxon>
        <taxon>Streptophyta</taxon>
        <taxon>Embryophyta</taxon>
        <taxon>Tracheophyta</taxon>
        <taxon>Spermatophyta</taxon>
        <taxon>Magnoliopsida</taxon>
        <taxon>eudicotyledons</taxon>
        <taxon>Gunneridae</taxon>
        <taxon>Pentapetalae</taxon>
        <taxon>asterids</taxon>
        <taxon>campanulids</taxon>
        <taxon>Asterales</taxon>
        <taxon>Asteraceae</taxon>
        <taxon>Asteroideae</taxon>
        <taxon>Anthemideae</taxon>
        <taxon>Anthemidinae</taxon>
        <taxon>Tanacetum</taxon>
    </lineage>
</organism>
<dbReference type="PANTHER" id="PTHR15503:SF45">
    <property type="entry name" value="RNA-DIRECTED DNA POLYMERASE HOMOLOG"/>
    <property type="match status" value="1"/>
</dbReference>
<name>A0ABQ5DNZ4_9ASTR</name>
<protein>
    <recommendedName>
        <fullName evidence="4">Reverse transcriptase domain-containing protein</fullName>
    </recommendedName>
</protein>
<dbReference type="InterPro" id="IPR032567">
    <property type="entry name" value="RTL1-rel"/>
</dbReference>
<evidence type="ECO:0008006" key="4">
    <source>
        <dbReference type="Google" id="ProtNLM"/>
    </source>
</evidence>
<reference evidence="2" key="2">
    <citation type="submission" date="2022-01" db="EMBL/GenBank/DDBJ databases">
        <authorList>
            <person name="Yamashiro T."/>
            <person name="Shiraishi A."/>
            <person name="Satake H."/>
            <person name="Nakayama K."/>
        </authorList>
    </citation>
    <scope>NUCLEOTIDE SEQUENCE</scope>
</reference>
<dbReference type="EMBL" id="BQNB010015462">
    <property type="protein sequence ID" value="GJT40323.1"/>
    <property type="molecule type" value="Genomic_DNA"/>
</dbReference>
<proteinExistence type="predicted"/>
<evidence type="ECO:0000313" key="2">
    <source>
        <dbReference type="EMBL" id="GJT40323.1"/>
    </source>
</evidence>
<dbReference type="SUPFAM" id="SSF56672">
    <property type="entry name" value="DNA/RNA polymerases"/>
    <property type="match status" value="1"/>
</dbReference>
<sequence length="238" mass="26992">MQHQHQSQTLLPPLRSPVPNFRPMDQPGVTAGIGSGVLRPKMAMIAMTIQETGGTEECRPFDPMFLRGWKPCFRISNCTVENQAEDCQLPKTMQEAIEMATELMDMRNNTFAERQAENKRKFEDTPLITKTNNRTKCKNTGGGLCCGNCEQETDRPHTRQVNFQPRSIPGAAPVARAHLQSDCPIKNKELAYQLQELSDKGFIRPSSSPWGAQFLFVMKEKMDSLRMCMNIRTKQTIR</sequence>
<gene>
    <name evidence="2" type="ORF">Tco_0940188</name>
</gene>
<dbReference type="Gene3D" id="3.10.10.10">
    <property type="entry name" value="HIV Type 1 Reverse Transcriptase, subunit A, domain 1"/>
    <property type="match status" value="1"/>
</dbReference>